<organism evidence="7 8">
    <name type="scientific">Neonectria punicea</name>
    <dbReference type="NCBI Taxonomy" id="979145"/>
    <lineage>
        <taxon>Eukaryota</taxon>
        <taxon>Fungi</taxon>
        <taxon>Dikarya</taxon>
        <taxon>Ascomycota</taxon>
        <taxon>Pezizomycotina</taxon>
        <taxon>Sordariomycetes</taxon>
        <taxon>Hypocreomycetidae</taxon>
        <taxon>Hypocreales</taxon>
        <taxon>Nectriaceae</taxon>
        <taxon>Neonectria</taxon>
    </lineage>
</organism>
<dbReference type="Proteomes" id="UP001498476">
    <property type="component" value="Unassembled WGS sequence"/>
</dbReference>
<feature type="compositionally biased region" description="Acidic residues" evidence="5">
    <location>
        <begin position="856"/>
        <end position="868"/>
    </location>
</feature>
<feature type="region of interest" description="Disordered" evidence="5">
    <location>
        <begin position="309"/>
        <end position="346"/>
    </location>
</feature>
<dbReference type="InterPro" id="IPR032350">
    <property type="entry name" value="Nbr1_FW"/>
</dbReference>
<dbReference type="InterPro" id="IPR013783">
    <property type="entry name" value="Ig-like_fold"/>
</dbReference>
<evidence type="ECO:0000313" key="7">
    <source>
        <dbReference type="EMBL" id="KAK7423136.1"/>
    </source>
</evidence>
<reference evidence="7 8" key="1">
    <citation type="journal article" date="2025" name="Microbiol. Resour. Announc.">
        <title>Draft genome sequences for Neonectria magnoliae and Neonectria punicea, canker pathogens of Liriodendron tulipifera and Acer saccharum in West Virginia.</title>
        <authorList>
            <person name="Petronek H.M."/>
            <person name="Kasson M.T."/>
            <person name="Metheny A.M."/>
            <person name="Stauder C.M."/>
            <person name="Lovett B."/>
            <person name="Lynch S.C."/>
            <person name="Garnas J.R."/>
            <person name="Kasson L.R."/>
            <person name="Stajich J.E."/>
        </authorList>
    </citation>
    <scope>NUCLEOTIDE SEQUENCE [LARGE SCALE GENOMIC DNA]</scope>
    <source>
        <strain evidence="7 8">NRRL 64653</strain>
    </source>
</reference>
<dbReference type="CDD" id="cd14947">
    <property type="entry name" value="NBR1_like"/>
    <property type="match status" value="1"/>
</dbReference>
<evidence type="ECO:0000256" key="5">
    <source>
        <dbReference type="SAM" id="MobiDB-lite"/>
    </source>
</evidence>
<dbReference type="PROSITE" id="PS50135">
    <property type="entry name" value="ZF_ZZ_2"/>
    <property type="match status" value="1"/>
</dbReference>
<keyword evidence="2 4" id="KW-0863">Zinc-finger</keyword>
<dbReference type="CDD" id="cd02341">
    <property type="entry name" value="ZZ_ZZZ3"/>
    <property type="match status" value="1"/>
</dbReference>
<keyword evidence="8" id="KW-1185">Reference proteome</keyword>
<dbReference type="InterPro" id="IPR041981">
    <property type="entry name" value="ZZZ3_ZZ"/>
</dbReference>
<feature type="domain" description="ZZ-type" evidence="6">
    <location>
        <begin position="250"/>
        <end position="305"/>
    </location>
</feature>
<evidence type="ECO:0000256" key="3">
    <source>
        <dbReference type="ARBA" id="ARBA00022833"/>
    </source>
</evidence>
<dbReference type="CDD" id="cd02340">
    <property type="entry name" value="ZZ_NBR1_like"/>
    <property type="match status" value="1"/>
</dbReference>
<dbReference type="InterPro" id="IPR000433">
    <property type="entry name" value="Znf_ZZ"/>
</dbReference>
<evidence type="ECO:0000256" key="1">
    <source>
        <dbReference type="ARBA" id="ARBA00022723"/>
    </source>
</evidence>
<evidence type="ECO:0000259" key="6">
    <source>
        <dbReference type="PROSITE" id="PS50135"/>
    </source>
</evidence>
<dbReference type="EMBL" id="JAZAVJ010000011">
    <property type="protein sequence ID" value="KAK7423136.1"/>
    <property type="molecule type" value="Genomic_DNA"/>
</dbReference>
<keyword evidence="3" id="KW-0862">Zinc</keyword>
<keyword evidence="1" id="KW-0479">Metal-binding</keyword>
<dbReference type="PANTHER" id="PTHR20930:SF0">
    <property type="entry name" value="PROTEIN ILRUN"/>
    <property type="match status" value="1"/>
</dbReference>
<sequence length="894" mass="98179">MASAAPSAGLDTMVTVKLQFDGITRRTKMPLRDMVPKTLESNIRTFLHLPSDIDLILDRYSDSAAAYVQLEPENVPIYKQLYRAAKAKSKLKIRVTPRAPLQKPAPKPVTIEDEPEAGSSTIAESPQESQVNISPAPTPTADAPALSPSATATSSETTLPFRTNPLSRPVSVAFATEAAKLIDARRDEFESRLANLFESQSGLASRLATQQAEHRARRAQHASSGCCRMPVTRSIIPDLAPPPTCPASAAFAICCNNCEKTIPDVHYHCSTCDDGDFDLCQACVEQGVTCHGKDHWLIKRTTVDGRLVRSITETIPPKSKAKEQSEEQPEEQSEEPKAEEQEKPKALVNIETKIEPKDEAPSLPKPKFEPLAAPWNTSCVMRTCNCCVRELAEHQFLHCDTCEDYDLCHPCFLKNAHGHHPEHGFVPAVKDTEVPKHVRVKLGPSRNQVHHAICDGCDKYIVGVRHKCLDCPDWDYCANCIKHSKFAHPNHRFVPIYEHLADVRVRSPTPVHVGICCDGPLCAGNEAYPAYVHGIRYKCAVCNDTDFCANCEASPSNTHNKSHPMIMFKTPVRHVSVTTTGEHQGGQRMPTMGDRVATNSRATETVAPAGGNTINPVQTIVDVKPSQPAPANVASKAPTPPIKKAEVKEEKKETPASDEPLVAVFVSDTTVDGTVLPPNHVFEQTWILRNKGSVAWPAGCSVKFVGGDYMGHVDPSHPAGISELVSASESTVCYPPLAPGQEFSFTVLLRTPARAGKIVSYWRLTTPSGEKFGHRLWCDVSVRIIKSEVQSEPKATPEPEIKEETVVEEFEAEDSQASSQMIFPKLEKESPVASIHEACQAEPAHASEQAEVKESVDEDWDLSDDGFMTDEEYDILDASDEEYLEEQKKKVVAK</sequence>
<comment type="caution">
    <text evidence="7">The sequence shown here is derived from an EMBL/GenBank/DDBJ whole genome shotgun (WGS) entry which is preliminary data.</text>
</comment>
<accession>A0ABR1HRE4</accession>
<feature type="region of interest" description="Disordered" evidence="5">
    <location>
        <begin position="95"/>
        <end position="163"/>
    </location>
</feature>
<dbReference type="InterPro" id="IPR043145">
    <property type="entry name" value="Znf_ZZ_sf"/>
</dbReference>
<dbReference type="Gene3D" id="3.30.60.90">
    <property type="match status" value="4"/>
</dbReference>
<dbReference type="SMART" id="SM00291">
    <property type="entry name" value="ZnF_ZZ"/>
    <property type="match status" value="4"/>
</dbReference>
<protein>
    <recommendedName>
        <fullName evidence="6">ZZ-type domain-containing protein</fullName>
    </recommendedName>
</protein>
<evidence type="ECO:0000256" key="2">
    <source>
        <dbReference type="ARBA" id="ARBA00022771"/>
    </source>
</evidence>
<gene>
    <name evidence="7" type="ORF">QQX98_001212</name>
</gene>
<name>A0ABR1HRE4_9HYPO</name>
<feature type="compositionally biased region" description="Basic and acidic residues" evidence="5">
    <location>
        <begin position="643"/>
        <end position="655"/>
    </location>
</feature>
<dbReference type="Pfam" id="PF00569">
    <property type="entry name" value="ZZ"/>
    <property type="match status" value="2"/>
</dbReference>
<proteinExistence type="predicted"/>
<feature type="compositionally biased region" description="Polar residues" evidence="5">
    <location>
        <begin position="118"/>
        <end position="133"/>
    </location>
</feature>
<dbReference type="SUPFAM" id="SSF57850">
    <property type="entry name" value="RING/U-box"/>
    <property type="match status" value="4"/>
</dbReference>
<feature type="region of interest" description="Disordered" evidence="5">
    <location>
        <begin position="627"/>
        <end position="656"/>
    </location>
</feature>
<feature type="compositionally biased region" description="Low complexity" evidence="5">
    <location>
        <begin position="139"/>
        <end position="160"/>
    </location>
</feature>
<evidence type="ECO:0000256" key="4">
    <source>
        <dbReference type="PROSITE-ProRule" id="PRU00228"/>
    </source>
</evidence>
<evidence type="ECO:0000313" key="8">
    <source>
        <dbReference type="Proteomes" id="UP001498476"/>
    </source>
</evidence>
<dbReference type="Gene3D" id="2.60.40.10">
    <property type="entry name" value="Immunoglobulins"/>
    <property type="match status" value="1"/>
</dbReference>
<dbReference type="Pfam" id="PF16158">
    <property type="entry name" value="N_BRCA1_IG"/>
    <property type="match status" value="1"/>
</dbReference>
<dbReference type="CDD" id="cd02249">
    <property type="entry name" value="ZZ"/>
    <property type="match status" value="1"/>
</dbReference>
<feature type="region of interest" description="Disordered" evidence="5">
    <location>
        <begin position="836"/>
        <end position="868"/>
    </location>
</feature>
<feature type="compositionally biased region" description="Basic and acidic residues" evidence="5">
    <location>
        <begin position="334"/>
        <end position="345"/>
    </location>
</feature>
<dbReference type="PANTHER" id="PTHR20930">
    <property type="entry name" value="OVARIAN CARCINOMA ANTIGEN CA125-RELATED"/>
    <property type="match status" value="1"/>
</dbReference>